<evidence type="ECO:0000256" key="2">
    <source>
        <dbReference type="ARBA" id="ARBA00004362"/>
    </source>
</evidence>
<proteinExistence type="inferred from homology"/>
<evidence type="ECO:0000256" key="18">
    <source>
        <dbReference type="ARBA" id="ARBA00047323"/>
    </source>
</evidence>
<evidence type="ECO:0000256" key="8">
    <source>
        <dbReference type="ARBA" id="ARBA00022787"/>
    </source>
</evidence>
<comment type="catalytic activity">
    <reaction evidence="25">
        <text>dopamine + O2 + H2O = 3,4-dihydroxyphenylacetaldehyde + H2O2 + NH4(+)</text>
        <dbReference type="Rhea" id="RHEA:27946"/>
        <dbReference type="ChEBI" id="CHEBI:15377"/>
        <dbReference type="ChEBI" id="CHEBI:15379"/>
        <dbReference type="ChEBI" id="CHEBI:16240"/>
        <dbReference type="ChEBI" id="CHEBI:27978"/>
        <dbReference type="ChEBI" id="CHEBI:28938"/>
        <dbReference type="ChEBI" id="CHEBI:59905"/>
    </reaction>
</comment>
<comment type="catalytic activity">
    <reaction evidence="19">
        <text>(R)-adrenaline + O2 + H2O = (R)-3,4-dihydroxymandelaldehyde + methylamine + H2O2</text>
        <dbReference type="Rhea" id="RHEA:51168"/>
        <dbReference type="ChEBI" id="CHEBI:15377"/>
        <dbReference type="ChEBI" id="CHEBI:15379"/>
        <dbReference type="ChEBI" id="CHEBI:16240"/>
        <dbReference type="ChEBI" id="CHEBI:59338"/>
        <dbReference type="ChEBI" id="CHEBI:71406"/>
        <dbReference type="ChEBI" id="CHEBI:180943"/>
    </reaction>
</comment>
<evidence type="ECO:0000313" key="29">
    <source>
        <dbReference type="EMBL" id="KAK2082898.1"/>
    </source>
</evidence>
<sequence>MRTTAIGPTNSGGLSAAKLLNEYGVNVLVLEARDRVGGRTHTVRNEQVDYVDVGGAYVGPTQNRILRLSKELGIETYKVNVCERLVQYVKEMKLRALNGHVLGLQCLFGQPRTHIYAGRYLVQKQIDLNAKWIDSLLALDKQAIYDHGNHFHITPVKVRVRDANTMGLHNSGKNYNKDQLR</sequence>
<dbReference type="InterPro" id="IPR036188">
    <property type="entry name" value="FAD/NAD-bd_sf"/>
</dbReference>
<dbReference type="PANTHER" id="PTHR43563:SF11">
    <property type="entry name" value="AMINE OXIDASE [FLAVIN-CONTAINING] A"/>
    <property type="match status" value="1"/>
</dbReference>
<dbReference type="SUPFAM" id="SSF51905">
    <property type="entry name" value="FAD/NAD(P)-binding domain"/>
    <property type="match status" value="1"/>
</dbReference>
<dbReference type="PANTHER" id="PTHR43563">
    <property type="entry name" value="AMINE OXIDASE"/>
    <property type="match status" value="1"/>
</dbReference>
<keyword evidence="9" id="KW-0274">FAD</keyword>
<dbReference type="Pfam" id="PF01593">
    <property type="entry name" value="Amino_oxidase"/>
    <property type="match status" value="1"/>
</dbReference>
<evidence type="ECO:0000256" key="17">
    <source>
        <dbReference type="ARBA" id="ARBA00042435"/>
    </source>
</evidence>
<keyword evidence="13" id="KW-0496">Mitochondrion</keyword>
<comment type="catalytic activity">
    <reaction evidence="18">
        <text>tryptamine + O2 + H2O = indole-3-acetaldehyde + H2O2 + NH4(+)</text>
        <dbReference type="Rhea" id="RHEA:59416"/>
        <dbReference type="ChEBI" id="CHEBI:15377"/>
        <dbReference type="ChEBI" id="CHEBI:15379"/>
        <dbReference type="ChEBI" id="CHEBI:16240"/>
        <dbReference type="ChEBI" id="CHEBI:18086"/>
        <dbReference type="ChEBI" id="CHEBI:28938"/>
        <dbReference type="ChEBI" id="CHEBI:57887"/>
    </reaction>
</comment>
<evidence type="ECO:0000256" key="1">
    <source>
        <dbReference type="ARBA" id="ARBA00001974"/>
    </source>
</evidence>
<keyword evidence="6" id="KW-0285">Flavoprotein</keyword>
<comment type="catalytic activity">
    <reaction evidence="27">
        <text>kynuramine + O2 + H2O = 3-(2-aminophenyl)-3-oxopropanal + H2O2 + NH4(+)</text>
        <dbReference type="Rhea" id="RHEA:59596"/>
        <dbReference type="ChEBI" id="CHEBI:15377"/>
        <dbReference type="ChEBI" id="CHEBI:15379"/>
        <dbReference type="ChEBI" id="CHEBI:16240"/>
        <dbReference type="ChEBI" id="CHEBI:28938"/>
        <dbReference type="ChEBI" id="CHEBI:180898"/>
        <dbReference type="ChEBI" id="CHEBI:180899"/>
    </reaction>
    <physiologicalReaction direction="left-to-right" evidence="27">
        <dbReference type="Rhea" id="RHEA:59597"/>
    </physiologicalReaction>
</comment>
<keyword evidence="8" id="KW-1000">Mitochondrion outer membrane</keyword>
<evidence type="ECO:0000256" key="26">
    <source>
        <dbReference type="ARBA" id="ARBA00048979"/>
    </source>
</evidence>
<evidence type="ECO:0000259" key="28">
    <source>
        <dbReference type="Pfam" id="PF01593"/>
    </source>
</evidence>
<evidence type="ECO:0000313" key="30">
    <source>
        <dbReference type="Proteomes" id="UP001266305"/>
    </source>
</evidence>
<protein>
    <recommendedName>
        <fullName evidence="16">Amine oxidase [flavin-containing] A</fullName>
        <ecNumber evidence="4">1.4.3.21</ecNumber>
        <ecNumber evidence="5">1.4.3.4</ecNumber>
    </recommendedName>
    <alternativeName>
        <fullName evidence="17">Monoamine oxidase type A</fullName>
    </alternativeName>
</protein>
<dbReference type="EC" id="1.4.3.4" evidence="5"/>
<comment type="similarity">
    <text evidence="3">Belongs to the flavin monoamine oxidase family.</text>
</comment>
<evidence type="ECO:0000256" key="12">
    <source>
        <dbReference type="ARBA" id="ARBA00023002"/>
    </source>
</evidence>
<dbReference type="Gene3D" id="3.50.50.60">
    <property type="entry name" value="FAD/NAD(P)-binding domain"/>
    <property type="match status" value="1"/>
</dbReference>
<evidence type="ECO:0000256" key="3">
    <source>
        <dbReference type="ARBA" id="ARBA00005995"/>
    </source>
</evidence>
<evidence type="ECO:0000256" key="4">
    <source>
        <dbReference type="ARBA" id="ARBA00011922"/>
    </source>
</evidence>
<evidence type="ECO:0000256" key="7">
    <source>
        <dbReference type="ARBA" id="ARBA00022692"/>
    </source>
</evidence>
<evidence type="ECO:0000256" key="13">
    <source>
        <dbReference type="ARBA" id="ARBA00023128"/>
    </source>
</evidence>
<dbReference type="InterPro" id="IPR050703">
    <property type="entry name" value="Flavin_MAO"/>
</dbReference>
<comment type="subunit">
    <text evidence="15">Monomer, homo- or heterodimer (containing two subunits of similar size). Each subunit contains a covalently bound flavin. Enzymatically active as monomer.</text>
</comment>
<dbReference type="EC" id="1.4.3.21" evidence="4"/>
<evidence type="ECO:0000256" key="27">
    <source>
        <dbReference type="ARBA" id="ARBA00049094"/>
    </source>
</evidence>
<evidence type="ECO:0000256" key="5">
    <source>
        <dbReference type="ARBA" id="ARBA00012804"/>
    </source>
</evidence>
<dbReference type="EMBL" id="JASSZA010000023">
    <property type="protein sequence ID" value="KAK2082898.1"/>
    <property type="molecule type" value="Genomic_DNA"/>
</dbReference>
<evidence type="ECO:0000256" key="9">
    <source>
        <dbReference type="ARBA" id="ARBA00022827"/>
    </source>
</evidence>
<evidence type="ECO:0000256" key="20">
    <source>
        <dbReference type="ARBA" id="ARBA00047691"/>
    </source>
</evidence>
<evidence type="ECO:0000256" key="15">
    <source>
        <dbReference type="ARBA" id="ARBA00025863"/>
    </source>
</evidence>
<comment type="caution">
    <text evidence="29">The sequence shown here is derived from an EMBL/GenBank/DDBJ whole genome shotgun (WGS) entry which is preliminary data.</text>
</comment>
<comment type="catalytic activity">
    <reaction evidence="24">
        <text>serotonin + O2 + H2O = (5-hydroxyindol-3-yl)acetaldehyde + H2O2 + NH4(+)</text>
        <dbReference type="Rhea" id="RHEA:69072"/>
        <dbReference type="ChEBI" id="CHEBI:15377"/>
        <dbReference type="ChEBI" id="CHEBI:15379"/>
        <dbReference type="ChEBI" id="CHEBI:16240"/>
        <dbReference type="ChEBI" id="CHEBI:28938"/>
        <dbReference type="ChEBI" id="CHEBI:50157"/>
        <dbReference type="ChEBI" id="CHEBI:350546"/>
    </reaction>
</comment>
<evidence type="ECO:0000256" key="10">
    <source>
        <dbReference type="ARBA" id="ARBA00022867"/>
    </source>
</evidence>
<dbReference type="InterPro" id="IPR002937">
    <property type="entry name" value="Amino_oxidase"/>
</dbReference>
<gene>
    <name evidence="29" type="ORF">P7K49_038134</name>
</gene>
<comment type="catalytic activity">
    <reaction evidence="26">
        <text>2-phenylethylamine + O2 + H2O = 2-phenylacetaldehyde + H2O2 + NH4(+)</text>
        <dbReference type="Rhea" id="RHEA:25265"/>
        <dbReference type="ChEBI" id="CHEBI:15377"/>
        <dbReference type="ChEBI" id="CHEBI:15379"/>
        <dbReference type="ChEBI" id="CHEBI:16240"/>
        <dbReference type="ChEBI" id="CHEBI:16424"/>
        <dbReference type="ChEBI" id="CHEBI:28938"/>
        <dbReference type="ChEBI" id="CHEBI:225237"/>
    </reaction>
</comment>
<comment type="catalytic activity">
    <reaction evidence="21">
        <text>tyramine + O2 + H2O = (4-hydroxyphenyl)acetaldehyde + H2O2 + NH4(+)</text>
        <dbReference type="Rhea" id="RHEA:30591"/>
        <dbReference type="ChEBI" id="CHEBI:15377"/>
        <dbReference type="ChEBI" id="CHEBI:15379"/>
        <dbReference type="ChEBI" id="CHEBI:15621"/>
        <dbReference type="ChEBI" id="CHEBI:16240"/>
        <dbReference type="ChEBI" id="CHEBI:28938"/>
        <dbReference type="ChEBI" id="CHEBI:327995"/>
    </reaction>
</comment>
<comment type="catalytic activity">
    <reaction evidence="20">
        <text>(R)-noradrenaline + O2 + H2O = (R)-3,4-dihydroxymandelaldehyde + H2O2 + NH4(+)</text>
        <dbReference type="Rhea" id="RHEA:69076"/>
        <dbReference type="ChEBI" id="CHEBI:15377"/>
        <dbReference type="ChEBI" id="CHEBI:15379"/>
        <dbReference type="ChEBI" id="CHEBI:16240"/>
        <dbReference type="ChEBI" id="CHEBI:28938"/>
        <dbReference type="ChEBI" id="CHEBI:72587"/>
        <dbReference type="ChEBI" id="CHEBI:180943"/>
    </reaction>
</comment>
<keyword evidence="14" id="KW-0472">Membrane</keyword>
<keyword evidence="7" id="KW-0812">Transmembrane</keyword>
<evidence type="ECO:0000256" key="6">
    <source>
        <dbReference type="ARBA" id="ARBA00022630"/>
    </source>
</evidence>
<comment type="cofactor">
    <cofactor evidence="1">
        <name>FAD</name>
        <dbReference type="ChEBI" id="CHEBI:57692"/>
    </cofactor>
</comment>
<comment type="subcellular location">
    <subcellularLocation>
        <location evidence="2">Mitochondrion outer membrane</location>
        <topology evidence="2">Single-pass type IV membrane protein</topology>
        <orientation evidence="2">Cytoplasmic side</orientation>
    </subcellularLocation>
</comment>
<keyword evidence="11" id="KW-0128">Catecholamine metabolism</keyword>
<evidence type="ECO:0000256" key="25">
    <source>
        <dbReference type="ARBA" id="ARBA00048466"/>
    </source>
</evidence>
<dbReference type="Proteomes" id="UP001266305">
    <property type="component" value="Unassembled WGS sequence"/>
</dbReference>
<keyword evidence="10" id="KW-0531">Neurotransmitter degradation</keyword>
<evidence type="ECO:0000256" key="22">
    <source>
        <dbReference type="ARBA" id="ARBA00048032"/>
    </source>
</evidence>
<feature type="domain" description="Amine oxidase" evidence="28">
    <location>
        <begin position="13"/>
        <end position="80"/>
    </location>
</feature>
<evidence type="ECO:0000256" key="21">
    <source>
        <dbReference type="ARBA" id="ARBA00047794"/>
    </source>
</evidence>
<comment type="catalytic activity">
    <reaction evidence="23">
        <text>a secondary aliphatic amine + O2 + H2O = a primary amine + an aldehyde + H2O2</text>
        <dbReference type="Rhea" id="RHEA:26414"/>
        <dbReference type="ChEBI" id="CHEBI:15377"/>
        <dbReference type="ChEBI" id="CHEBI:15379"/>
        <dbReference type="ChEBI" id="CHEBI:16240"/>
        <dbReference type="ChEBI" id="CHEBI:17478"/>
        <dbReference type="ChEBI" id="CHEBI:58855"/>
        <dbReference type="ChEBI" id="CHEBI:65296"/>
        <dbReference type="EC" id="1.4.3.4"/>
    </reaction>
</comment>
<evidence type="ECO:0000256" key="19">
    <source>
        <dbReference type="ARBA" id="ARBA00047410"/>
    </source>
</evidence>
<comment type="catalytic activity">
    <reaction evidence="22">
        <text>a primary methyl amine + O2 + H2O = an aldehyde + H2O2 + NH4(+)</text>
        <dbReference type="Rhea" id="RHEA:16153"/>
        <dbReference type="ChEBI" id="CHEBI:15377"/>
        <dbReference type="ChEBI" id="CHEBI:15379"/>
        <dbReference type="ChEBI" id="CHEBI:16240"/>
        <dbReference type="ChEBI" id="CHEBI:17478"/>
        <dbReference type="ChEBI" id="CHEBI:28938"/>
        <dbReference type="ChEBI" id="CHEBI:228804"/>
        <dbReference type="EC" id="1.4.3.21"/>
    </reaction>
</comment>
<evidence type="ECO:0000256" key="16">
    <source>
        <dbReference type="ARBA" id="ARBA00039695"/>
    </source>
</evidence>
<evidence type="ECO:0000256" key="14">
    <source>
        <dbReference type="ARBA" id="ARBA00023136"/>
    </source>
</evidence>
<keyword evidence="30" id="KW-1185">Reference proteome</keyword>
<evidence type="ECO:0000256" key="23">
    <source>
        <dbReference type="ARBA" id="ARBA00048448"/>
    </source>
</evidence>
<evidence type="ECO:0000256" key="24">
    <source>
        <dbReference type="ARBA" id="ARBA00048463"/>
    </source>
</evidence>
<reference evidence="29 30" key="1">
    <citation type="submission" date="2023-05" db="EMBL/GenBank/DDBJ databases">
        <title>B98-5 Cell Line De Novo Hybrid Assembly: An Optical Mapping Approach.</title>
        <authorList>
            <person name="Kananen K."/>
            <person name="Auerbach J.A."/>
            <person name="Kautto E."/>
            <person name="Blachly J.S."/>
        </authorList>
    </citation>
    <scope>NUCLEOTIDE SEQUENCE [LARGE SCALE GENOMIC DNA]</scope>
    <source>
        <strain evidence="29">B95-8</strain>
        <tissue evidence="29">Cell line</tissue>
    </source>
</reference>
<keyword evidence="12" id="KW-0560">Oxidoreductase</keyword>
<evidence type="ECO:0000256" key="11">
    <source>
        <dbReference type="ARBA" id="ARBA00022939"/>
    </source>
</evidence>
<organism evidence="29 30">
    <name type="scientific">Saguinus oedipus</name>
    <name type="common">Cotton-top tamarin</name>
    <name type="synonym">Oedipomidas oedipus</name>
    <dbReference type="NCBI Taxonomy" id="9490"/>
    <lineage>
        <taxon>Eukaryota</taxon>
        <taxon>Metazoa</taxon>
        <taxon>Chordata</taxon>
        <taxon>Craniata</taxon>
        <taxon>Vertebrata</taxon>
        <taxon>Euteleostomi</taxon>
        <taxon>Mammalia</taxon>
        <taxon>Eutheria</taxon>
        <taxon>Euarchontoglires</taxon>
        <taxon>Primates</taxon>
        <taxon>Haplorrhini</taxon>
        <taxon>Platyrrhini</taxon>
        <taxon>Cebidae</taxon>
        <taxon>Callitrichinae</taxon>
        <taxon>Saguinus</taxon>
    </lineage>
</organism>
<name>A0ABQ9TEM1_SAGOE</name>
<accession>A0ABQ9TEM1</accession>
<dbReference type="Gene3D" id="3.90.660.10">
    <property type="match status" value="1"/>
</dbReference>